<dbReference type="GO" id="GO:0005886">
    <property type="term" value="C:plasma membrane"/>
    <property type="evidence" value="ECO:0007669"/>
    <property type="project" value="UniProtKB-SubCell"/>
</dbReference>
<evidence type="ECO:0000256" key="5">
    <source>
        <dbReference type="ARBA" id="ARBA00023136"/>
    </source>
</evidence>
<dbReference type="GO" id="GO:0009055">
    <property type="term" value="F:electron transfer activity"/>
    <property type="evidence" value="ECO:0007669"/>
    <property type="project" value="InterPro"/>
</dbReference>
<feature type="domain" description="Cytochrome b561 bacterial/Ni-hydrogenase" evidence="7">
    <location>
        <begin position="23"/>
        <end position="166"/>
    </location>
</feature>
<keyword evidence="9" id="KW-1185">Reference proteome</keyword>
<name>A0A4R3MT55_9GAMM</name>
<feature type="transmembrane region" description="Helical" evidence="6">
    <location>
        <begin position="51"/>
        <end position="73"/>
    </location>
</feature>
<dbReference type="SUPFAM" id="SSF81342">
    <property type="entry name" value="Transmembrane di-heme cytochromes"/>
    <property type="match status" value="1"/>
</dbReference>
<comment type="subcellular location">
    <subcellularLocation>
        <location evidence="1">Cell membrane</location>
        <topology evidence="1">Multi-pass membrane protein</topology>
    </subcellularLocation>
</comment>
<evidence type="ECO:0000259" key="7">
    <source>
        <dbReference type="Pfam" id="PF01292"/>
    </source>
</evidence>
<proteinExistence type="predicted"/>
<protein>
    <submittedName>
        <fullName evidence="8">Cytochrome b</fullName>
    </submittedName>
</protein>
<dbReference type="Pfam" id="PF01292">
    <property type="entry name" value="Ni_hydr_CYTB"/>
    <property type="match status" value="1"/>
</dbReference>
<dbReference type="InterPro" id="IPR016174">
    <property type="entry name" value="Di-haem_cyt_TM"/>
</dbReference>
<evidence type="ECO:0000256" key="1">
    <source>
        <dbReference type="ARBA" id="ARBA00004651"/>
    </source>
</evidence>
<evidence type="ECO:0000256" key="2">
    <source>
        <dbReference type="ARBA" id="ARBA00022475"/>
    </source>
</evidence>
<reference evidence="8 9" key="1">
    <citation type="submission" date="2019-03" db="EMBL/GenBank/DDBJ databases">
        <title>Genomic Encyclopedia of Type Strains, Phase IV (KMG-IV): sequencing the most valuable type-strain genomes for metagenomic binning, comparative biology and taxonomic classification.</title>
        <authorList>
            <person name="Goeker M."/>
        </authorList>
    </citation>
    <scope>NUCLEOTIDE SEQUENCE [LARGE SCALE GENOMIC DNA]</scope>
    <source>
        <strain evidence="8 9">DSM 13587</strain>
    </source>
</reference>
<organism evidence="8 9">
    <name type="scientific">Thiobaca trueperi</name>
    <dbReference type="NCBI Taxonomy" id="127458"/>
    <lineage>
        <taxon>Bacteria</taxon>
        <taxon>Pseudomonadati</taxon>
        <taxon>Pseudomonadota</taxon>
        <taxon>Gammaproteobacteria</taxon>
        <taxon>Chromatiales</taxon>
        <taxon>Chromatiaceae</taxon>
        <taxon>Thiobaca</taxon>
    </lineage>
</organism>
<keyword evidence="4 6" id="KW-1133">Transmembrane helix</keyword>
<evidence type="ECO:0000313" key="8">
    <source>
        <dbReference type="EMBL" id="TCT19175.1"/>
    </source>
</evidence>
<evidence type="ECO:0000256" key="6">
    <source>
        <dbReference type="SAM" id="Phobius"/>
    </source>
</evidence>
<dbReference type="PANTHER" id="PTHR30485">
    <property type="entry name" value="NI/FE-HYDROGENASE 1 B-TYPE CYTOCHROME SUBUNIT"/>
    <property type="match status" value="1"/>
</dbReference>
<dbReference type="OrthoDB" id="196472at2"/>
<dbReference type="Proteomes" id="UP000295717">
    <property type="component" value="Unassembled WGS sequence"/>
</dbReference>
<dbReference type="GO" id="GO:0022904">
    <property type="term" value="P:respiratory electron transport chain"/>
    <property type="evidence" value="ECO:0007669"/>
    <property type="project" value="InterPro"/>
</dbReference>
<sequence>MTTKTSVQPPHLPSATTSDRLRVWDPLVRTFHWTLATAFTIAFLVEDELLGVHIWVGYLALALIAIRVVWGVIGTRYARFSDFVRGPRQVLAYLKEDLACRAPRYVGHNPAGGAMILALLLSVAMTGLTGWALTNGGEDWEEIHEFFAYLSLGLVIVHVAGVLFVFFHFRRLA</sequence>
<keyword evidence="3 6" id="KW-0812">Transmembrane</keyword>
<evidence type="ECO:0000256" key="3">
    <source>
        <dbReference type="ARBA" id="ARBA00022692"/>
    </source>
</evidence>
<dbReference type="RefSeq" id="WP_132978171.1">
    <property type="nucleotide sequence ID" value="NZ_SMAO01000009.1"/>
</dbReference>
<dbReference type="EMBL" id="SMAO01000009">
    <property type="protein sequence ID" value="TCT19175.1"/>
    <property type="molecule type" value="Genomic_DNA"/>
</dbReference>
<feature type="transmembrane region" description="Helical" evidence="6">
    <location>
        <begin position="111"/>
        <end position="134"/>
    </location>
</feature>
<feature type="transmembrane region" description="Helical" evidence="6">
    <location>
        <begin position="146"/>
        <end position="169"/>
    </location>
</feature>
<dbReference type="InterPro" id="IPR051542">
    <property type="entry name" value="Hydrogenase_cytochrome"/>
</dbReference>
<dbReference type="PANTHER" id="PTHR30485:SF2">
    <property type="entry name" value="BLL0597 PROTEIN"/>
    <property type="match status" value="1"/>
</dbReference>
<comment type="caution">
    <text evidence="8">The sequence shown here is derived from an EMBL/GenBank/DDBJ whole genome shotgun (WGS) entry which is preliminary data.</text>
</comment>
<accession>A0A4R3MT55</accession>
<keyword evidence="2" id="KW-1003">Cell membrane</keyword>
<dbReference type="Gene3D" id="1.20.950.20">
    <property type="entry name" value="Transmembrane di-heme cytochromes, Chain C"/>
    <property type="match status" value="1"/>
</dbReference>
<dbReference type="InterPro" id="IPR011577">
    <property type="entry name" value="Cyt_b561_bac/Ni-Hgenase"/>
</dbReference>
<dbReference type="AlphaFoldDB" id="A0A4R3MT55"/>
<evidence type="ECO:0000256" key="4">
    <source>
        <dbReference type="ARBA" id="ARBA00022989"/>
    </source>
</evidence>
<evidence type="ECO:0000313" key="9">
    <source>
        <dbReference type="Proteomes" id="UP000295717"/>
    </source>
</evidence>
<keyword evidence="5 6" id="KW-0472">Membrane</keyword>
<dbReference type="GO" id="GO:0020037">
    <property type="term" value="F:heme binding"/>
    <property type="evidence" value="ECO:0007669"/>
    <property type="project" value="TreeGrafter"/>
</dbReference>
<gene>
    <name evidence="8" type="ORF">EDC35_10953</name>
</gene>